<evidence type="ECO:0000313" key="2">
    <source>
        <dbReference type="Proteomes" id="UP000627464"/>
    </source>
</evidence>
<accession>A0ABQ1GX38</accession>
<evidence type="ECO:0000313" key="1">
    <source>
        <dbReference type="EMBL" id="GGA52148.1"/>
    </source>
</evidence>
<sequence length="63" mass="6802">MSSEAIATGTYSMSYQFKCSASHGCFAINVEETAAESATFKVKNHAFGFDIIDTERSATAQKL</sequence>
<organism evidence="1 2">
    <name type="scientific">Hafnia psychrotolerans</name>
    <dbReference type="NCBI Taxonomy" id="1477018"/>
    <lineage>
        <taxon>Bacteria</taxon>
        <taxon>Pseudomonadati</taxon>
        <taxon>Pseudomonadota</taxon>
        <taxon>Gammaproteobacteria</taxon>
        <taxon>Enterobacterales</taxon>
        <taxon>Hafniaceae</taxon>
        <taxon>Hafnia</taxon>
    </lineage>
</organism>
<dbReference type="EMBL" id="BMFZ01000008">
    <property type="protein sequence ID" value="GGA52148.1"/>
    <property type="molecule type" value="Genomic_DNA"/>
</dbReference>
<keyword evidence="2" id="KW-1185">Reference proteome</keyword>
<name>A0ABQ1GX38_9GAMM</name>
<protein>
    <submittedName>
        <fullName evidence="1">Uncharacterized protein</fullName>
    </submittedName>
</protein>
<reference evidence="2" key="1">
    <citation type="journal article" date="2019" name="Int. J. Syst. Evol. Microbiol.">
        <title>The Global Catalogue of Microorganisms (GCM) 10K type strain sequencing project: providing services to taxonomists for standard genome sequencing and annotation.</title>
        <authorList>
            <consortium name="The Broad Institute Genomics Platform"/>
            <consortium name="The Broad Institute Genome Sequencing Center for Infectious Disease"/>
            <person name="Wu L."/>
            <person name="Ma J."/>
        </authorList>
    </citation>
    <scope>NUCLEOTIDE SEQUENCE [LARGE SCALE GENOMIC DNA]</scope>
    <source>
        <strain evidence="2">CGMCC 1.12806</strain>
    </source>
</reference>
<proteinExistence type="predicted"/>
<dbReference type="Proteomes" id="UP000627464">
    <property type="component" value="Unassembled WGS sequence"/>
</dbReference>
<gene>
    <name evidence="1" type="ORF">GCM10011328_29540</name>
</gene>
<comment type="caution">
    <text evidence="1">The sequence shown here is derived from an EMBL/GenBank/DDBJ whole genome shotgun (WGS) entry which is preliminary data.</text>
</comment>